<proteinExistence type="inferred from homology"/>
<keyword evidence="6" id="KW-1185">Reference proteome</keyword>
<comment type="caution">
    <text evidence="5">The sequence shown here is derived from an EMBL/GenBank/DDBJ whole genome shotgun (WGS) entry which is preliminary data.</text>
</comment>
<sequence length="235" mass="25533">MAAEAGAGPRNQRVAAFFDLDRTLIRGSANYPLAVAAFRRGHVPWRDLVADTINAISFHRKGSTDSQSAALRERILGAVAGTKQSDIIHLTDEIVPGIVRRLIPQSAALLAEAKAAAMDRIVVSASPIELVGRIATALGLEGAVATRSELDHDGRYTGRLMGEFCYNHGKVIEIEKLAAERGYDLEASAAYSDSISDLPMLERVGTAVAVNPDRELRELARERGWRIVEVGRKRH</sequence>
<dbReference type="NCBIfam" id="TIGR01488">
    <property type="entry name" value="HAD-SF-IB"/>
    <property type="match status" value="1"/>
</dbReference>
<keyword evidence="4" id="KW-0460">Magnesium</keyword>
<dbReference type="GO" id="GO:0016787">
    <property type="term" value="F:hydrolase activity"/>
    <property type="evidence" value="ECO:0007669"/>
    <property type="project" value="UniProtKB-KW"/>
</dbReference>
<evidence type="ECO:0000313" key="5">
    <source>
        <dbReference type="EMBL" id="MDC5697999.1"/>
    </source>
</evidence>
<organism evidence="5 6">
    <name type="scientific">Intrasporangium calvum</name>
    <dbReference type="NCBI Taxonomy" id="53358"/>
    <lineage>
        <taxon>Bacteria</taxon>
        <taxon>Bacillati</taxon>
        <taxon>Actinomycetota</taxon>
        <taxon>Actinomycetes</taxon>
        <taxon>Micrococcales</taxon>
        <taxon>Intrasporangiaceae</taxon>
        <taxon>Intrasporangium</taxon>
    </lineage>
</organism>
<evidence type="ECO:0000256" key="2">
    <source>
        <dbReference type="ARBA" id="ARBA00022723"/>
    </source>
</evidence>
<evidence type="ECO:0000313" key="6">
    <source>
        <dbReference type="Proteomes" id="UP001150259"/>
    </source>
</evidence>
<dbReference type="Proteomes" id="UP001150259">
    <property type="component" value="Unassembled WGS sequence"/>
</dbReference>
<evidence type="ECO:0000256" key="1">
    <source>
        <dbReference type="ARBA" id="ARBA00009184"/>
    </source>
</evidence>
<keyword evidence="2" id="KW-0479">Metal-binding</keyword>
<keyword evidence="3 5" id="KW-0378">Hydrolase</keyword>
<dbReference type="InterPro" id="IPR036412">
    <property type="entry name" value="HAD-like_sf"/>
</dbReference>
<dbReference type="InterPro" id="IPR006385">
    <property type="entry name" value="HAD_hydro_SerB1"/>
</dbReference>
<gene>
    <name evidence="5" type="ORF">OO014_12090</name>
</gene>
<dbReference type="PANTHER" id="PTHR43344:SF13">
    <property type="entry name" value="PHOSPHATASE RV3661-RELATED"/>
    <property type="match status" value="1"/>
</dbReference>
<evidence type="ECO:0000256" key="3">
    <source>
        <dbReference type="ARBA" id="ARBA00022801"/>
    </source>
</evidence>
<evidence type="ECO:0000256" key="4">
    <source>
        <dbReference type="ARBA" id="ARBA00022842"/>
    </source>
</evidence>
<protein>
    <submittedName>
        <fullName evidence="5">HAD-IB family hydrolase</fullName>
    </submittedName>
</protein>
<dbReference type="SUPFAM" id="SSF56784">
    <property type="entry name" value="HAD-like"/>
    <property type="match status" value="1"/>
</dbReference>
<dbReference type="Pfam" id="PF12710">
    <property type="entry name" value="HAD"/>
    <property type="match status" value="1"/>
</dbReference>
<comment type="similarity">
    <text evidence="1">Belongs to the HAD-like hydrolase superfamily. SerB family.</text>
</comment>
<dbReference type="InterPro" id="IPR023214">
    <property type="entry name" value="HAD_sf"/>
</dbReference>
<dbReference type="NCBIfam" id="TIGR01490">
    <property type="entry name" value="HAD-SF-IB-hyp1"/>
    <property type="match status" value="1"/>
</dbReference>
<dbReference type="EMBL" id="JAPFQL010000048">
    <property type="protein sequence ID" value="MDC5697999.1"/>
    <property type="molecule type" value="Genomic_DNA"/>
</dbReference>
<dbReference type="Gene3D" id="1.20.1440.100">
    <property type="entry name" value="SG protein - dephosphorylation function"/>
    <property type="match status" value="1"/>
</dbReference>
<accession>A0ABT5GIG4</accession>
<name>A0ABT5GIG4_9MICO</name>
<dbReference type="InterPro" id="IPR050582">
    <property type="entry name" value="HAD-like_SerB"/>
</dbReference>
<reference evidence="5 6" key="1">
    <citation type="submission" date="2022-11" db="EMBL/GenBank/DDBJ databases">
        <title>Anaerobic phenanthrene biodegradation by a DNRA strain PheN6.</title>
        <authorList>
            <person name="Zhang Z."/>
        </authorList>
    </citation>
    <scope>NUCLEOTIDE SEQUENCE [LARGE SCALE GENOMIC DNA]</scope>
    <source>
        <strain evidence="5 6">PheN6</strain>
    </source>
</reference>
<dbReference type="PANTHER" id="PTHR43344">
    <property type="entry name" value="PHOSPHOSERINE PHOSPHATASE"/>
    <property type="match status" value="1"/>
</dbReference>
<dbReference type="Gene3D" id="3.40.50.1000">
    <property type="entry name" value="HAD superfamily/HAD-like"/>
    <property type="match status" value="1"/>
</dbReference>
<dbReference type="RefSeq" id="WP_272462573.1">
    <property type="nucleotide sequence ID" value="NZ_JAPFQL010000048.1"/>
</dbReference>